<protein>
    <submittedName>
        <fullName evidence="1">Uncharacterized protein</fullName>
    </submittedName>
</protein>
<feature type="non-terminal residue" evidence="1">
    <location>
        <position position="99"/>
    </location>
</feature>
<dbReference type="EMBL" id="BARS01058449">
    <property type="protein sequence ID" value="GAG48515.1"/>
    <property type="molecule type" value="Genomic_DNA"/>
</dbReference>
<evidence type="ECO:0000313" key="1">
    <source>
        <dbReference type="EMBL" id="GAG48515.1"/>
    </source>
</evidence>
<organism evidence="1">
    <name type="scientific">marine sediment metagenome</name>
    <dbReference type="NCBI Taxonomy" id="412755"/>
    <lineage>
        <taxon>unclassified sequences</taxon>
        <taxon>metagenomes</taxon>
        <taxon>ecological metagenomes</taxon>
    </lineage>
</organism>
<accession>X0XYT7</accession>
<dbReference type="AlphaFoldDB" id="X0XYT7"/>
<comment type="caution">
    <text evidence="1">The sequence shown here is derived from an EMBL/GenBank/DDBJ whole genome shotgun (WGS) entry which is preliminary data.</text>
</comment>
<proteinExistence type="predicted"/>
<gene>
    <name evidence="1" type="ORF">S01H1_85233</name>
</gene>
<feature type="non-terminal residue" evidence="1">
    <location>
        <position position="1"/>
    </location>
</feature>
<reference evidence="1" key="1">
    <citation type="journal article" date="2014" name="Front. Microbiol.">
        <title>High frequency of phylogenetically diverse reductive dehalogenase-homologous genes in deep subseafloor sedimentary metagenomes.</title>
        <authorList>
            <person name="Kawai M."/>
            <person name="Futagami T."/>
            <person name="Toyoda A."/>
            <person name="Takaki Y."/>
            <person name="Nishi S."/>
            <person name="Hori S."/>
            <person name="Arai W."/>
            <person name="Tsubouchi T."/>
            <person name="Morono Y."/>
            <person name="Uchiyama I."/>
            <person name="Ito T."/>
            <person name="Fujiyama A."/>
            <person name="Inagaki F."/>
            <person name="Takami H."/>
        </authorList>
    </citation>
    <scope>NUCLEOTIDE SEQUENCE</scope>
    <source>
        <strain evidence="1">Expedition CK06-06</strain>
    </source>
</reference>
<name>X0XYT7_9ZZZZ</name>
<sequence length="99" mass="10903">YTNGEITTAPKGTVGIMVHRSLKFAINSIKGLKCYKIKRVVPIGKCIIPSAISPAITSHSIDDFYAKMIEADSYHLNSDVWVSKRTVLPKGTECYPSVM</sequence>